<organism evidence="3 4">
    <name type="scientific">Bacillus cereus</name>
    <dbReference type="NCBI Taxonomy" id="1396"/>
    <lineage>
        <taxon>Bacteria</taxon>
        <taxon>Bacillati</taxon>
        <taxon>Bacillota</taxon>
        <taxon>Bacilli</taxon>
        <taxon>Bacillales</taxon>
        <taxon>Bacillaceae</taxon>
        <taxon>Bacillus</taxon>
        <taxon>Bacillus cereus group</taxon>
    </lineage>
</organism>
<evidence type="ECO:0000256" key="1">
    <source>
        <dbReference type="SAM" id="Coils"/>
    </source>
</evidence>
<gene>
    <name evidence="3" type="ORF">QYM23_13890</name>
</gene>
<comment type="caution">
    <text evidence="3">The sequence shown here is derived from an EMBL/GenBank/DDBJ whole genome shotgun (WGS) entry which is preliminary data.</text>
</comment>
<feature type="coiled-coil region" evidence="1">
    <location>
        <begin position="481"/>
        <end position="515"/>
    </location>
</feature>
<name>A0AAW7NI19_BACCE</name>
<dbReference type="EMBL" id="JAUIQW010000001">
    <property type="protein sequence ID" value="MDN4873929.1"/>
    <property type="molecule type" value="Genomic_DNA"/>
</dbReference>
<feature type="compositionally biased region" description="Basic and acidic residues" evidence="2">
    <location>
        <begin position="525"/>
        <end position="537"/>
    </location>
</feature>
<keyword evidence="1" id="KW-0175">Coiled coil</keyword>
<evidence type="ECO:0000313" key="3">
    <source>
        <dbReference type="EMBL" id="MDN4873929.1"/>
    </source>
</evidence>
<accession>A0AAW7NI19</accession>
<dbReference type="Proteomes" id="UP001175137">
    <property type="component" value="Unassembled WGS sequence"/>
</dbReference>
<reference evidence="3" key="1">
    <citation type="submission" date="2023-07" db="EMBL/GenBank/DDBJ databases">
        <title>Complete genome sequence of Bacillus cereus SRCM126073 isolated from soil.</title>
        <authorList>
            <person name="Yang H.-G."/>
            <person name="Ryu M.-S."/>
            <person name="Ha G.-S."/>
            <person name="Yang H.-J."/>
            <person name="Jeong D.-Y."/>
        </authorList>
    </citation>
    <scope>NUCLEOTIDE SEQUENCE</scope>
    <source>
        <strain evidence="3">SRCM126073</strain>
    </source>
</reference>
<evidence type="ECO:0000313" key="4">
    <source>
        <dbReference type="Proteomes" id="UP001175137"/>
    </source>
</evidence>
<dbReference type="Gene3D" id="2.60.120.260">
    <property type="entry name" value="Galactose-binding domain-like"/>
    <property type="match status" value="1"/>
</dbReference>
<dbReference type="InterPro" id="IPR007119">
    <property type="entry name" value="Phage_tail_spike_N"/>
</dbReference>
<protein>
    <submittedName>
        <fullName evidence="3">Phage tail spike protein</fullName>
    </submittedName>
</protein>
<feature type="region of interest" description="Disordered" evidence="2">
    <location>
        <begin position="525"/>
        <end position="548"/>
    </location>
</feature>
<dbReference type="Gene3D" id="1.10.287.950">
    <property type="entry name" value="Methyl-accepting chemotaxis protein"/>
    <property type="match status" value="1"/>
</dbReference>
<dbReference type="RefSeq" id="WP_243341350.1">
    <property type="nucleotide sequence ID" value="NZ_JALGCM010000006.1"/>
</dbReference>
<feature type="coiled-coil region" evidence="1">
    <location>
        <begin position="593"/>
        <end position="634"/>
    </location>
</feature>
<sequence length="1659" mass="186076">MRTPSGTLHVVDFKTSQIVSNIQTKDYWDDKRHWEIKNNIDTLEFKVFDNTEHAATLMQQNLVLKEVRDGRIVPYVITETEKDSNDRSVIAYASGEWIQLAKAGIITPQKVEGKTVNEFIDMALVGTKWKRGRTEYAGFHTMTIDEFIDPLKFLKDIASLFELEIQYRAEVVGSQIVSRYVDMVKKRGQETRKEVTLGKDLVGIKRVENSQNICTALLGFSKKEGEGFITITDINDGMPYLVDSDAFQRWNERGQHKFGFYTPETEGDITPKRLMTLMKTELAKRINSSISYDVQAQSIGRVFGLAHELINEGDTIRIKDTGFTPELYLEARAIAGDESFTDPSQDKYVFGDYREMTDPNEEMRKLYNRVLASLGNKANKELLEQLEKLAEEAKGTAEQAQKESQTAKKLAEKVQENLKNNTVNIIEAKNPPTDNLIVGKTLWRDISNGKPGILKVWNGKDWELLIPDVEAIKNDTLEHVTKEINASAEKLDARVKEAETKADNLQKDFDALKGEQERVSQVTKTLEESDKGTKETIKSLQGTQESMSRTIVETSKGVEGLKNTVSDIKKDQSGITDRVVKTEQNINGISSSIEQINKTSSQTIQKLNQVEQDANGTKQTIERIENNVNNLDGDVINLVRGTKTLTANEELSLKGAHLSVIKDTYNGNAIAQTDIEWQGIAVKPSELIKRGKIKIGDTVTFSVTARMIGGESTQVFFPNSAGKTTVNGEWKRVSVTILVGSDATDPNIVYRFEAESIPKGALYQQTSPMLSLTKKVYPWRPAPEDQADSNDFIKVTTEIKAQAGKISEKLTSVEKNFNEQEIGVRNLISDTKYWETTQLSSNSAYGVFKNNLNQIFSELVDKTVTFSFDVKIITTDKTGGRVQFYGENGSPKYTFVRQIFTGITDQFQRVTYTTKITEQLNNTGQARLEFWGIDAKTTKIIIQNFKLEKGNKATGWTPAPEDQVTTDEFTKRTTEIEKSVDGIKENITKVEQNQTGFDKRVTTVEKNADSISQSVGKVQEIQTQQGKTLSEATSKIEQHSKALELQLKMKDVEDYVGGIGNQTVLRNVLWKNDTKYWQLTSNAARDTQVTYKGCNSLSVITTGNASNLYKGASHDYINAGPGWNYVFSAYFYTDNKASIDAGAAIELQCYDVNNKMIKSYLQEITISQGTWIRTHVVGLLIEGTKKVKVLFWVRKNGRLWMAQPMLQIGDKPSSFMENPVDIVDKDKIMEELTDKIATEDYTKKVTELERGISANEKGVSIISEKQETFINETYNAYVKKTESRLEVLDEGIIAQILKDGIVTAINMSPGKITINAAKLDINADTMVQWLTAKGIDTNLIKVNGDKITIDKNGVTVKMLDFLFEDEWGTKTTVMPKRNLIADHDFSSVPKLNIGNQNYQGFGTGYGLPWKVQGNGVVIENNTFIFNYEQMVNAVRVDTYNYPETKVQNGIHPGNSYTLSAHYRTAQINGVRVTAKPRLQVCFVTPLDEVSYKIWHEIYKDFPEPSTFYGEIRRYNFTFTVPNNYNPQEHMIVVKVTAANAQVSAGRAVCVSGITLVSGNYACMYNWDRAAAERADGLQPFNRIAIGSVNNNIGPGAHGQTFDISTEKDVFINQSILTQGINLGRNKMGQAGSIRFFDGGQGYGFYFMGMGGQWYKLPNV</sequence>
<dbReference type="NCBIfam" id="TIGR01665">
    <property type="entry name" value="put_anti_recept"/>
    <property type="match status" value="1"/>
</dbReference>
<evidence type="ECO:0000256" key="2">
    <source>
        <dbReference type="SAM" id="MobiDB-lite"/>
    </source>
</evidence>
<feature type="compositionally biased region" description="Polar residues" evidence="2">
    <location>
        <begin position="538"/>
        <end position="548"/>
    </location>
</feature>
<proteinExistence type="predicted"/>
<feature type="coiled-coil region" evidence="1">
    <location>
        <begin position="372"/>
        <end position="417"/>
    </location>
</feature>